<sequence>MKQRALDIDTLLWRHRSLWQLPAYHKRAEPYWQDHYPGLAEHLLALSDAEVASLAADDRALLHYLTPVLADSVPLLQHIALPRQDTLQEQEPPSGIPGRKWQQIRAFCRALPATAASSGTAVVDWCAGKGYLTGALHQHLNAPAVGLEIDPRLVHAGNRRLPPKARLVQCDVLSGSVDQHLHAGQHLAALHACGGLHHRLLQQAVLSQAAQLSLSPCCYHRFIENWVTLSDTLKHSPLELRREDLRLAVRQTATARRGEQLARRTLQAWQLGFRQALSDSGNNLPDHLPGLPQPVAKTDFVTFSRSLARQAGLPLPPVDRRHEEAGWHLLARTERLELAAMAFRRALELRCVLDAALFLEEHGFNCDIEEFCPPTLTPRNILLRAYR</sequence>
<dbReference type="GO" id="GO:0008168">
    <property type="term" value="F:methyltransferase activity"/>
    <property type="evidence" value="ECO:0007669"/>
    <property type="project" value="UniProtKB-KW"/>
</dbReference>
<gene>
    <name evidence="2" type="ORF">I6N98_15750</name>
</gene>
<dbReference type="Pfam" id="PF13679">
    <property type="entry name" value="Methyltransf_32"/>
    <property type="match status" value="1"/>
</dbReference>
<dbReference type="Gene3D" id="3.40.50.150">
    <property type="entry name" value="Vaccinia Virus protein VP39"/>
    <property type="match status" value="1"/>
</dbReference>
<reference evidence="2 3" key="1">
    <citation type="submission" date="2020-12" db="EMBL/GenBank/DDBJ databases">
        <authorList>
            <person name="Shan Y."/>
        </authorList>
    </citation>
    <scope>NUCLEOTIDE SEQUENCE [LARGE SCALE GENOMIC DNA]</scope>
    <source>
        <strain evidence="3">csc3.9</strain>
    </source>
</reference>
<dbReference type="GO" id="GO:0032259">
    <property type="term" value="P:methylation"/>
    <property type="evidence" value="ECO:0007669"/>
    <property type="project" value="UniProtKB-KW"/>
</dbReference>
<dbReference type="RefSeq" id="WP_198569275.1">
    <property type="nucleotide sequence ID" value="NZ_CP066167.1"/>
</dbReference>
<dbReference type="GO" id="GO:0005737">
    <property type="term" value="C:cytoplasm"/>
    <property type="evidence" value="ECO:0007669"/>
    <property type="project" value="TreeGrafter"/>
</dbReference>
<name>A0A7T4QZT8_9GAMM</name>
<protein>
    <submittedName>
        <fullName evidence="2">Methyltransferase</fullName>
    </submittedName>
</protein>
<evidence type="ECO:0000313" key="2">
    <source>
        <dbReference type="EMBL" id="QQD17776.1"/>
    </source>
</evidence>
<dbReference type="AlphaFoldDB" id="A0A7T4QZT8"/>
<organism evidence="2 3">
    <name type="scientific">Spongiibacter nanhainus</name>
    <dbReference type="NCBI Taxonomy" id="2794344"/>
    <lineage>
        <taxon>Bacteria</taxon>
        <taxon>Pseudomonadati</taxon>
        <taxon>Pseudomonadota</taxon>
        <taxon>Gammaproteobacteria</taxon>
        <taxon>Cellvibrionales</taxon>
        <taxon>Spongiibacteraceae</taxon>
        <taxon>Spongiibacter</taxon>
    </lineage>
</organism>
<dbReference type="PANTHER" id="PTHR13369">
    <property type="match status" value="1"/>
</dbReference>
<keyword evidence="3" id="KW-1185">Reference proteome</keyword>
<dbReference type="EMBL" id="CP066167">
    <property type="protein sequence ID" value="QQD17776.1"/>
    <property type="molecule type" value="Genomic_DNA"/>
</dbReference>
<dbReference type="InterPro" id="IPR029063">
    <property type="entry name" value="SAM-dependent_MTases_sf"/>
</dbReference>
<accession>A0A7T4QZT8</accession>
<feature type="domain" description="Methyltransferase" evidence="1">
    <location>
        <begin position="99"/>
        <end position="221"/>
    </location>
</feature>
<keyword evidence="2" id="KW-0808">Transferase</keyword>
<keyword evidence="2" id="KW-0489">Methyltransferase</keyword>
<evidence type="ECO:0000259" key="1">
    <source>
        <dbReference type="Pfam" id="PF13679"/>
    </source>
</evidence>
<dbReference type="SUPFAM" id="SSF53335">
    <property type="entry name" value="S-adenosyl-L-methionine-dependent methyltransferases"/>
    <property type="match status" value="1"/>
</dbReference>
<evidence type="ECO:0000313" key="3">
    <source>
        <dbReference type="Proteomes" id="UP000596063"/>
    </source>
</evidence>
<dbReference type="CDD" id="cd02440">
    <property type="entry name" value="AdoMet_MTases"/>
    <property type="match status" value="1"/>
</dbReference>
<dbReference type="PANTHER" id="PTHR13369:SF0">
    <property type="entry name" value="GLUTATHIONE S-TRANSFERASE C-TERMINAL DOMAIN-CONTAINING PROTEIN"/>
    <property type="match status" value="1"/>
</dbReference>
<proteinExistence type="predicted"/>
<dbReference type="InterPro" id="IPR025714">
    <property type="entry name" value="Methyltranfer_dom"/>
</dbReference>
<dbReference type="Proteomes" id="UP000596063">
    <property type="component" value="Chromosome"/>
</dbReference>
<dbReference type="KEGG" id="snan:I6N98_15750"/>